<protein>
    <submittedName>
        <fullName evidence="1">Uncharacterized protein</fullName>
    </submittedName>
</protein>
<dbReference type="AlphaFoldDB" id="A0A5S4H4E4"/>
<dbReference type="RefSeq" id="WP_138687607.1">
    <property type="nucleotide sequence ID" value="NZ_VCKX01000002.1"/>
</dbReference>
<keyword evidence="2" id="KW-1185">Reference proteome</keyword>
<evidence type="ECO:0000313" key="1">
    <source>
        <dbReference type="EMBL" id="TMR39581.1"/>
    </source>
</evidence>
<comment type="caution">
    <text evidence="1">The sequence shown here is derived from an EMBL/GenBank/DDBJ whole genome shotgun (WGS) entry which is preliminary data.</text>
</comment>
<reference evidence="1 2" key="1">
    <citation type="submission" date="2019-05" db="EMBL/GenBank/DDBJ databases">
        <title>Draft genome sequence of Nonomuraea zeae DSM 100528.</title>
        <authorList>
            <person name="Saricaoglu S."/>
            <person name="Isik K."/>
        </authorList>
    </citation>
    <scope>NUCLEOTIDE SEQUENCE [LARGE SCALE GENOMIC DNA]</scope>
    <source>
        <strain evidence="1 2">DSM 100528</strain>
    </source>
</reference>
<dbReference type="Proteomes" id="UP000306628">
    <property type="component" value="Unassembled WGS sequence"/>
</dbReference>
<gene>
    <name evidence="1" type="ORF">ETD85_00785</name>
</gene>
<sequence>MIFDTFLPPPGRPDIQPFGPLPSRLSLGAFHRSFPPGFFGVFEAGVVLPSVFVLGRFGGLLSGLV</sequence>
<accession>A0A5S4H4E4</accession>
<proteinExistence type="predicted"/>
<dbReference type="EMBL" id="VCKX01000002">
    <property type="protein sequence ID" value="TMR39581.1"/>
    <property type="molecule type" value="Genomic_DNA"/>
</dbReference>
<organism evidence="1 2">
    <name type="scientific">Nonomuraea zeae</name>
    <dbReference type="NCBI Taxonomy" id="1642303"/>
    <lineage>
        <taxon>Bacteria</taxon>
        <taxon>Bacillati</taxon>
        <taxon>Actinomycetota</taxon>
        <taxon>Actinomycetes</taxon>
        <taxon>Streptosporangiales</taxon>
        <taxon>Streptosporangiaceae</taxon>
        <taxon>Nonomuraea</taxon>
    </lineage>
</organism>
<evidence type="ECO:0000313" key="2">
    <source>
        <dbReference type="Proteomes" id="UP000306628"/>
    </source>
</evidence>
<name>A0A5S4H4E4_9ACTN</name>